<sequence>MLYIHKIIYCHELSLNDTQLLTSYKPQIRDSRPRLPFGQPLGVSNMDCYFITVKCVNGRTGKRTNERTLAQILQINVKQPAIVLLNPGAPEGSLTVVPTTNNEQEEANYWNTRATVYRMGPDEYFHRDNPPTADANDESN</sequence>
<dbReference type="AlphaFoldDB" id="A0A816DXN2"/>
<dbReference type="EMBL" id="CAJNOR010009008">
    <property type="protein sequence ID" value="CAF1640076.1"/>
    <property type="molecule type" value="Genomic_DNA"/>
</dbReference>
<dbReference type="Proteomes" id="UP000663828">
    <property type="component" value="Unassembled WGS sequence"/>
</dbReference>
<accession>A0A816DXN2</accession>
<organism evidence="1 2">
    <name type="scientific">Adineta ricciae</name>
    <name type="common">Rotifer</name>
    <dbReference type="NCBI Taxonomy" id="249248"/>
    <lineage>
        <taxon>Eukaryota</taxon>
        <taxon>Metazoa</taxon>
        <taxon>Spiralia</taxon>
        <taxon>Gnathifera</taxon>
        <taxon>Rotifera</taxon>
        <taxon>Eurotatoria</taxon>
        <taxon>Bdelloidea</taxon>
        <taxon>Adinetida</taxon>
        <taxon>Adinetidae</taxon>
        <taxon>Adineta</taxon>
    </lineage>
</organism>
<keyword evidence="2" id="KW-1185">Reference proteome</keyword>
<protein>
    <submittedName>
        <fullName evidence="1">Uncharacterized protein</fullName>
    </submittedName>
</protein>
<evidence type="ECO:0000313" key="2">
    <source>
        <dbReference type="Proteomes" id="UP000663828"/>
    </source>
</evidence>
<reference evidence="1" key="1">
    <citation type="submission" date="2021-02" db="EMBL/GenBank/DDBJ databases">
        <authorList>
            <person name="Nowell W R."/>
        </authorList>
    </citation>
    <scope>NUCLEOTIDE SEQUENCE</scope>
</reference>
<evidence type="ECO:0000313" key="1">
    <source>
        <dbReference type="EMBL" id="CAF1640076.1"/>
    </source>
</evidence>
<gene>
    <name evidence="1" type="ORF">XAT740_LOCUS53162</name>
</gene>
<proteinExistence type="predicted"/>
<comment type="caution">
    <text evidence="1">The sequence shown here is derived from an EMBL/GenBank/DDBJ whole genome shotgun (WGS) entry which is preliminary data.</text>
</comment>
<name>A0A816DXN2_ADIRI</name>